<keyword evidence="9" id="KW-1185">Reference proteome</keyword>
<evidence type="ECO:0000256" key="7">
    <source>
        <dbReference type="RuleBase" id="RU000559"/>
    </source>
</evidence>
<reference evidence="8" key="1">
    <citation type="submission" date="2021-01" db="EMBL/GenBank/DDBJ databases">
        <title>Genome public.</title>
        <authorList>
            <person name="Liu C."/>
            <person name="Sun Q."/>
        </authorList>
    </citation>
    <scope>NUCLEOTIDE SEQUENCE</scope>
    <source>
        <strain evidence="8">YIM B02565</strain>
    </source>
</reference>
<dbReference type="Pfam" id="PF01245">
    <property type="entry name" value="Ribosomal_L19"/>
    <property type="match status" value="1"/>
</dbReference>
<comment type="caution">
    <text evidence="8">The sequence shown here is derived from an EMBL/GenBank/DDBJ whole genome shotgun (WGS) entry which is preliminary data.</text>
</comment>
<dbReference type="PROSITE" id="PS01015">
    <property type="entry name" value="RIBOSOMAL_L19"/>
    <property type="match status" value="1"/>
</dbReference>
<sequence>MNEIIRAIEQEQLRSDLPNFGIGDTIKVHVKIKEGNRERVQVFEGTVIKKQNGGARETFTVRRVAYGTGVERTFPINSPIIEKIEVVRYGKVRRAKLYYLRDRVGKAAKVKELIK</sequence>
<name>A0A937FCW5_9CLOT</name>
<dbReference type="HAMAP" id="MF_00402">
    <property type="entry name" value="Ribosomal_bL19"/>
    <property type="match status" value="1"/>
</dbReference>
<dbReference type="InterPro" id="IPR001857">
    <property type="entry name" value="Ribosomal_bL19"/>
</dbReference>
<dbReference type="GO" id="GO:0006412">
    <property type="term" value="P:translation"/>
    <property type="evidence" value="ECO:0007669"/>
    <property type="project" value="UniProtKB-UniRule"/>
</dbReference>
<dbReference type="GO" id="GO:0003735">
    <property type="term" value="F:structural constituent of ribosome"/>
    <property type="evidence" value="ECO:0007669"/>
    <property type="project" value="InterPro"/>
</dbReference>
<keyword evidence="3 6" id="KW-0689">Ribosomal protein</keyword>
<dbReference type="Proteomes" id="UP000623681">
    <property type="component" value="Unassembled WGS sequence"/>
</dbReference>
<dbReference type="PANTHER" id="PTHR15680:SF9">
    <property type="entry name" value="LARGE RIBOSOMAL SUBUNIT PROTEIN BL19M"/>
    <property type="match status" value="1"/>
</dbReference>
<dbReference type="SUPFAM" id="SSF50104">
    <property type="entry name" value="Translation proteins SH3-like domain"/>
    <property type="match status" value="1"/>
</dbReference>
<evidence type="ECO:0000256" key="1">
    <source>
        <dbReference type="ARBA" id="ARBA00002349"/>
    </source>
</evidence>
<evidence type="ECO:0000256" key="4">
    <source>
        <dbReference type="ARBA" id="ARBA00023274"/>
    </source>
</evidence>
<dbReference type="EMBL" id="JAESWA010000017">
    <property type="protein sequence ID" value="MBL4930859.1"/>
    <property type="molecule type" value="Genomic_DNA"/>
</dbReference>
<evidence type="ECO:0000256" key="6">
    <source>
        <dbReference type="HAMAP-Rule" id="MF_00402"/>
    </source>
</evidence>
<keyword evidence="4 6" id="KW-0687">Ribonucleoprotein</keyword>
<dbReference type="PRINTS" id="PR00061">
    <property type="entry name" value="RIBOSOMALL19"/>
</dbReference>
<evidence type="ECO:0000256" key="2">
    <source>
        <dbReference type="ARBA" id="ARBA00005781"/>
    </source>
</evidence>
<evidence type="ECO:0000313" key="8">
    <source>
        <dbReference type="EMBL" id="MBL4930859.1"/>
    </source>
</evidence>
<dbReference type="RefSeq" id="WP_202766241.1">
    <property type="nucleotide sequence ID" value="NZ_JAESWA010000017.1"/>
</dbReference>
<dbReference type="AlphaFoldDB" id="A0A937FCW5"/>
<dbReference type="PANTHER" id="PTHR15680">
    <property type="entry name" value="RIBOSOMAL PROTEIN L19"/>
    <property type="match status" value="1"/>
</dbReference>
<comment type="function">
    <text evidence="1 6 7">This protein is located at the 30S-50S ribosomal subunit interface and may play a role in the structure and function of the aminoacyl-tRNA binding site.</text>
</comment>
<evidence type="ECO:0000313" key="9">
    <source>
        <dbReference type="Proteomes" id="UP000623681"/>
    </source>
</evidence>
<protein>
    <recommendedName>
        <fullName evidence="5 6">Large ribosomal subunit protein bL19</fullName>
    </recommendedName>
</protein>
<organism evidence="8 9">
    <name type="scientific">Clostridium paridis</name>
    <dbReference type="NCBI Taxonomy" id="2803863"/>
    <lineage>
        <taxon>Bacteria</taxon>
        <taxon>Bacillati</taxon>
        <taxon>Bacillota</taxon>
        <taxon>Clostridia</taxon>
        <taxon>Eubacteriales</taxon>
        <taxon>Clostridiaceae</taxon>
        <taxon>Clostridium</taxon>
    </lineage>
</organism>
<evidence type="ECO:0000256" key="3">
    <source>
        <dbReference type="ARBA" id="ARBA00022980"/>
    </source>
</evidence>
<gene>
    <name evidence="6 8" type="primary">rplS</name>
    <name evidence="8" type="ORF">JK634_03510</name>
</gene>
<dbReference type="Gene3D" id="2.30.30.790">
    <property type="match status" value="1"/>
</dbReference>
<comment type="similarity">
    <text evidence="2 6 7">Belongs to the bacterial ribosomal protein bL19 family.</text>
</comment>
<proteinExistence type="inferred from homology"/>
<dbReference type="NCBIfam" id="TIGR01024">
    <property type="entry name" value="rplS_bact"/>
    <property type="match status" value="1"/>
</dbReference>
<evidence type="ECO:0000256" key="5">
    <source>
        <dbReference type="ARBA" id="ARBA00035171"/>
    </source>
</evidence>
<dbReference type="PIRSF" id="PIRSF002191">
    <property type="entry name" value="Ribosomal_L19"/>
    <property type="match status" value="1"/>
</dbReference>
<dbReference type="GO" id="GO:0022625">
    <property type="term" value="C:cytosolic large ribosomal subunit"/>
    <property type="evidence" value="ECO:0007669"/>
    <property type="project" value="TreeGrafter"/>
</dbReference>
<dbReference type="InterPro" id="IPR018257">
    <property type="entry name" value="Ribosomal_bL19_CS"/>
</dbReference>
<dbReference type="FunFam" id="2.30.30.790:FF:000001">
    <property type="entry name" value="50S ribosomal protein L19"/>
    <property type="match status" value="1"/>
</dbReference>
<dbReference type="InterPro" id="IPR038657">
    <property type="entry name" value="Ribosomal_bL19_sf"/>
</dbReference>
<dbReference type="InterPro" id="IPR008991">
    <property type="entry name" value="Translation_prot_SH3-like_sf"/>
</dbReference>
<accession>A0A937FCW5</accession>